<dbReference type="Gene3D" id="3.10.350.10">
    <property type="entry name" value="LysM domain"/>
    <property type="match status" value="1"/>
</dbReference>
<dbReference type="PROSITE" id="PS50005">
    <property type="entry name" value="TPR"/>
    <property type="match status" value="1"/>
</dbReference>
<evidence type="ECO:0000313" key="5">
    <source>
        <dbReference type="Proteomes" id="UP000770889"/>
    </source>
</evidence>
<evidence type="ECO:0000259" key="3">
    <source>
        <dbReference type="PROSITE" id="PS51782"/>
    </source>
</evidence>
<accession>A0A944QU55</accession>
<feature type="region of interest" description="Disordered" evidence="2">
    <location>
        <begin position="41"/>
        <end position="68"/>
    </location>
</feature>
<feature type="compositionally biased region" description="Acidic residues" evidence="2">
    <location>
        <begin position="45"/>
        <end position="54"/>
    </location>
</feature>
<dbReference type="SUPFAM" id="SSF48452">
    <property type="entry name" value="TPR-like"/>
    <property type="match status" value="1"/>
</dbReference>
<dbReference type="CDD" id="cd00118">
    <property type="entry name" value="LysM"/>
    <property type="match status" value="1"/>
</dbReference>
<comment type="caution">
    <text evidence="4">The sequence shown here is derived from an EMBL/GenBank/DDBJ whole genome shotgun (WGS) entry which is preliminary data.</text>
</comment>
<keyword evidence="1" id="KW-0802">TPR repeat</keyword>
<evidence type="ECO:0000256" key="1">
    <source>
        <dbReference type="PROSITE-ProRule" id="PRU00339"/>
    </source>
</evidence>
<dbReference type="Proteomes" id="UP000770889">
    <property type="component" value="Unassembled WGS sequence"/>
</dbReference>
<feature type="region of interest" description="Disordered" evidence="2">
    <location>
        <begin position="173"/>
        <end position="235"/>
    </location>
</feature>
<evidence type="ECO:0000313" key="4">
    <source>
        <dbReference type="EMBL" id="MBT2990693.1"/>
    </source>
</evidence>
<sequence length="461" mass="51380">MFTLRHNVVKQGHKNIADFTRLLVTTLLATSISACVALGPQQEPEPVEAEEPQEEVVTIPPPPDSLTPSQRVRKALQQLEQGDYENARLQLTWALQEKPTLQIATNLLQQMDVDPIDYLGMKSFFYDVEPGDSLSIIAKKFLNDPLKFVVLARYNKLENPSKLAPGQRIRVPGVMPERKRIKPKPKPKQPEPVALPQAPVEATPPPATTAEQTALTAEPVVEESEPEPTRPPAMETTPMAATEVTEEPPQQQAEQTIEEAPVAMTVEEALSSARGLHGEGNLSAAIYLLENESSQHPDSKELQKLLAGYYDEHADQLINRGELNDARITLEKLIILDSSDDQAINKLILVEDRIEAGKLLLAAQDQQSAGNLEQAYRTYGQVLTYDPDNQIAKDSQLIVRDQLTDSYHRRAMQLFRKQELDDAIGFWDKILELNPNHSLAPGYKARALEMKQQLQKIEPGG</sequence>
<protein>
    <submittedName>
        <fullName evidence="4">LysM peptidoglycan-binding domain-containing protein</fullName>
    </submittedName>
</protein>
<dbReference type="SMART" id="SM00028">
    <property type="entry name" value="TPR"/>
    <property type="match status" value="3"/>
</dbReference>
<dbReference type="SMART" id="SM00257">
    <property type="entry name" value="LysM"/>
    <property type="match status" value="1"/>
</dbReference>
<evidence type="ECO:0000256" key="2">
    <source>
        <dbReference type="SAM" id="MobiDB-lite"/>
    </source>
</evidence>
<dbReference type="Gene3D" id="1.25.40.10">
    <property type="entry name" value="Tetratricopeptide repeat domain"/>
    <property type="match status" value="1"/>
</dbReference>
<organism evidence="4 5">
    <name type="scientific">Candidatus Thiodiazotropha taylori</name>
    <dbReference type="NCBI Taxonomy" id="2792791"/>
    <lineage>
        <taxon>Bacteria</taxon>
        <taxon>Pseudomonadati</taxon>
        <taxon>Pseudomonadota</taxon>
        <taxon>Gammaproteobacteria</taxon>
        <taxon>Chromatiales</taxon>
        <taxon>Sedimenticolaceae</taxon>
        <taxon>Candidatus Thiodiazotropha</taxon>
    </lineage>
</organism>
<dbReference type="AlphaFoldDB" id="A0A944QU55"/>
<dbReference type="InterPro" id="IPR036779">
    <property type="entry name" value="LysM_dom_sf"/>
</dbReference>
<dbReference type="PROSITE" id="PS51782">
    <property type="entry name" value="LYSM"/>
    <property type="match status" value="1"/>
</dbReference>
<dbReference type="SUPFAM" id="SSF54106">
    <property type="entry name" value="LysM domain"/>
    <property type="match status" value="1"/>
</dbReference>
<dbReference type="InterPro" id="IPR019734">
    <property type="entry name" value="TPR_rpt"/>
</dbReference>
<feature type="compositionally biased region" description="Low complexity" evidence="2">
    <location>
        <begin position="208"/>
        <end position="219"/>
    </location>
</feature>
<dbReference type="PROSITE" id="PS51257">
    <property type="entry name" value="PROKAR_LIPOPROTEIN"/>
    <property type="match status" value="1"/>
</dbReference>
<dbReference type="InterPro" id="IPR011990">
    <property type="entry name" value="TPR-like_helical_dom_sf"/>
</dbReference>
<dbReference type="InterPro" id="IPR018392">
    <property type="entry name" value="LysM"/>
</dbReference>
<dbReference type="EMBL" id="JAHHGM010000020">
    <property type="protein sequence ID" value="MBT2990693.1"/>
    <property type="molecule type" value="Genomic_DNA"/>
</dbReference>
<feature type="repeat" description="TPR" evidence="1">
    <location>
        <begin position="404"/>
        <end position="437"/>
    </location>
</feature>
<dbReference type="Pfam" id="PF01476">
    <property type="entry name" value="LysM"/>
    <property type="match status" value="1"/>
</dbReference>
<gene>
    <name evidence="4" type="ORF">KME65_17190</name>
</gene>
<feature type="domain" description="LysM" evidence="3">
    <location>
        <begin position="124"/>
        <end position="171"/>
    </location>
</feature>
<proteinExistence type="predicted"/>
<reference evidence="4 5" key="1">
    <citation type="submission" date="2021-05" db="EMBL/GenBank/DDBJ databases">
        <title>Genetic and Functional Diversity in Clade A Lucinid endosymbionts from the Bahamas.</title>
        <authorList>
            <person name="Giani N.M."/>
            <person name="Engel A.S."/>
            <person name="Campbell B.J."/>
        </authorList>
    </citation>
    <scope>NUCLEOTIDE SEQUENCE [LARGE SCALE GENOMIC DNA]</scope>
    <source>
        <strain evidence="4">LUC16012Gg_MoonRockCtena</strain>
    </source>
</reference>
<name>A0A944QU55_9GAMM</name>
<feature type="compositionally biased region" description="Low complexity" evidence="2">
    <location>
        <begin position="191"/>
        <end position="201"/>
    </location>
</feature>